<dbReference type="AlphaFoldDB" id="A0ABD5QG77"/>
<dbReference type="EMBL" id="JBHSJG010000036">
    <property type="protein sequence ID" value="MFC4988693.1"/>
    <property type="molecule type" value="Genomic_DNA"/>
</dbReference>
<feature type="compositionally biased region" description="Acidic residues" evidence="1">
    <location>
        <begin position="206"/>
        <end position="245"/>
    </location>
</feature>
<dbReference type="InterPro" id="IPR055969">
    <property type="entry name" value="DUF7547"/>
</dbReference>
<comment type="caution">
    <text evidence="2">The sequence shown here is derived from an EMBL/GenBank/DDBJ whole genome shotgun (WGS) entry which is preliminary data.</text>
</comment>
<feature type="region of interest" description="Disordered" evidence="1">
    <location>
        <begin position="153"/>
        <end position="252"/>
    </location>
</feature>
<evidence type="ECO:0000256" key="1">
    <source>
        <dbReference type="SAM" id="MobiDB-lite"/>
    </source>
</evidence>
<dbReference type="RefSeq" id="WP_224827422.1">
    <property type="nucleotide sequence ID" value="NZ_JAIVEF010000001.1"/>
</dbReference>
<keyword evidence="3" id="KW-1185">Reference proteome</keyword>
<feature type="compositionally biased region" description="Pro residues" evidence="1">
    <location>
        <begin position="29"/>
        <end position="43"/>
    </location>
</feature>
<proteinExistence type="predicted"/>
<feature type="compositionally biased region" description="Basic and acidic residues" evidence="1">
    <location>
        <begin position="153"/>
        <end position="171"/>
    </location>
</feature>
<name>A0ABD5QG77_9EURY</name>
<accession>A0ABD5QG77</accession>
<feature type="compositionally biased region" description="Acidic residues" evidence="1">
    <location>
        <begin position="176"/>
        <end position="194"/>
    </location>
</feature>
<evidence type="ECO:0000313" key="3">
    <source>
        <dbReference type="Proteomes" id="UP001595925"/>
    </source>
</evidence>
<sequence length="252" mass="28101">MAERNDAADAIGDLVDTLEELRGELEPDSPGPGRGPPLRPPTPGELLRMADEVAIPLLIRALEAQIRALERLQRAVGLLRREREVRERTGETRERSRERVEGLRDRTLDGLDDVLAELGRTVEGEPTDRRARELLADARELRDEIDDRLRDATEGRERRGRDSDRVRDARTIEVTSPDEEDEDEETDVDVDAELDTLRDRYRPEEGGEEADGLDGGDESIDTDGEDDEGDDTEESGEGDGADGDDDRPPGAR</sequence>
<dbReference type="Proteomes" id="UP001595925">
    <property type="component" value="Unassembled WGS sequence"/>
</dbReference>
<protein>
    <submittedName>
        <fullName evidence="2">Uncharacterized protein</fullName>
    </submittedName>
</protein>
<feature type="region of interest" description="Disordered" evidence="1">
    <location>
        <begin position="1"/>
        <end position="45"/>
    </location>
</feature>
<reference evidence="2 3" key="1">
    <citation type="journal article" date="2019" name="Int. J. Syst. Evol. Microbiol.">
        <title>The Global Catalogue of Microorganisms (GCM) 10K type strain sequencing project: providing services to taxonomists for standard genome sequencing and annotation.</title>
        <authorList>
            <consortium name="The Broad Institute Genomics Platform"/>
            <consortium name="The Broad Institute Genome Sequencing Center for Infectious Disease"/>
            <person name="Wu L."/>
            <person name="Ma J."/>
        </authorList>
    </citation>
    <scope>NUCLEOTIDE SEQUENCE [LARGE SCALE GENOMIC DNA]</scope>
    <source>
        <strain evidence="2 3">CGMCC 1.15824</strain>
    </source>
</reference>
<gene>
    <name evidence="2" type="ORF">ACFPFO_13160</name>
</gene>
<feature type="compositionally biased region" description="Basic and acidic residues" evidence="1">
    <location>
        <begin position="195"/>
        <end position="205"/>
    </location>
</feature>
<evidence type="ECO:0000313" key="2">
    <source>
        <dbReference type="EMBL" id="MFC4988693.1"/>
    </source>
</evidence>
<dbReference type="Pfam" id="PF24414">
    <property type="entry name" value="DUF7547"/>
    <property type="match status" value="1"/>
</dbReference>
<organism evidence="2 3">
    <name type="scientific">Saliphagus infecundisoli</name>
    <dbReference type="NCBI Taxonomy" id="1849069"/>
    <lineage>
        <taxon>Archaea</taxon>
        <taxon>Methanobacteriati</taxon>
        <taxon>Methanobacteriota</taxon>
        <taxon>Stenosarchaea group</taxon>
        <taxon>Halobacteria</taxon>
        <taxon>Halobacteriales</taxon>
        <taxon>Natrialbaceae</taxon>
        <taxon>Saliphagus</taxon>
    </lineage>
</organism>